<protein>
    <submittedName>
        <fullName evidence="2">DUF2399 domain-containing protein</fullName>
    </submittedName>
</protein>
<name>A0ABW4B6V4_9LACO</name>
<keyword evidence="3" id="KW-1185">Reference proteome</keyword>
<evidence type="ECO:0000259" key="1">
    <source>
        <dbReference type="Pfam" id="PF09664"/>
    </source>
</evidence>
<dbReference type="Pfam" id="PF09664">
    <property type="entry name" value="DUF2399"/>
    <property type="match status" value="1"/>
</dbReference>
<gene>
    <name evidence="2" type="ORF">ACFQ3L_00405</name>
</gene>
<feature type="domain" description="DUF2399" evidence="1">
    <location>
        <begin position="116"/>
        <end position="254"/>
    </location>
</feature>
<accession>A0ABW4B6V4</accession>
<evidence type="ECO:0000313" key="2">
    <source>
        <dbReference type="EMBL" id="MFD1392050.1"/>
    </source>
</evidence>
<dbReference type="InterPro" id="IPR024465">
    <property type="entry name" value="DUF2399"/>
</dbReference>
<reference evidence="3" key="1">
    <citation type="journal article" date="2019" name="Int. J. Syst. Evol. Microbiol.">
        <title>The Global Catalogue of Microorganisms (GCM) 10K type strain sequencing project: providing services to taxonomists for standard genome sequencing and annotation.</title>
        <authorList>
            <consortium name="The Broad Institute Genomics Platform"/>
            <consortium name="The Broad Institute Genome Sequencing Center for Infectious Disease"/>
            <person name="Wu L."/>
            <person name="Ma J."/>
        </authorList>
    </citation>
    <scope>NUCLEOTIDE SEQUENCE [LARGE SCALE GENOMIC DNA]</scope>
    <source>
        <strain evidence="3">CCM 8911</strain>
    </source>
</reference>
<comment type="caution">
    <text evidence="2">The sequence shown here is derived from an EMBL/GenBank/DDBJ whole genome shotgun (WGS) entry which is preliminary data.</text>
</comment>
<dbReference type="Proteomes" id="UP001597249">
    <property type="component" value="Unassembled WGS sequence"/>
</dbReference>
<sequence length="268" mass="30482">MSEYSEAYQQATGKKPPIQYPALDRLFDAMKRGERLPPRGQQSVDAGLVAHALVDDKADPEHYRYYQWAIKQYLHLPAVNEMSAKLIGMVFVSANVFATDLPQPLTLNPWQAEKMQDWPLAAERAVIIENNGVFIWLHHLHPDWPLIDQGGNDFQETYLTLFAKLVTRGLTVTYLGDLDATGVRIADTLKQALPDTPDFLAIQTPAWVLEQLSSWGKRDPARTRFQSVQDPDLKKEMVSINRLGLLVEQEQLIGEYEKKISSWLNLVL</sequence>
<proteinExistence type="predicted"/>
<evidence type="ECO:0000313" key="3">
    <source>
        <dbReference type="Proteomes" id="UP001597249"/>
    </source>
</evidence>
<dbReference type="RefSeq" id="WP_125584507.1">
    <property type="nucleotide sequence ID" value="NZ_JBHTMO010000001.1"/>
</dbReference>
<organism evidence="2 3">
    <name type="scientific">Lacticaseibacillus jixianensis</name>
    <dbReference type="NCBI Taxonomy" id="2486012"/>
    <lineage>
        <taxon>Bacteria</taxon>
        <taxon>Bacillati</taxon>
        <taxon>Bacillota</taxon>
        <taxon>Bacilli</taxon>
        <taxon>Lactobacillales</taxon>
        <taxon>Lactobacillaceae</taxon>
        <taxon>Lacticaseibacillus</taxon>
    </lineage>
</organism>
<dbReference type="EMBL" id="JBHTMO010000001">
    <property type="protein sequence ID" value="MFD1392050.1"/>
    <property type="molecule type" value="Genomic_DNA"/>
</dbReference>